<evidence type="ECO:0000313" key="3">
    <source>
        <dbReference type="Proteomes" id="UP000298355"/>
    </source>
</evidence>
<accession>A0ABY2J7G9</accession>
<dbReference type="EMBL" id="SOGJ01000012">
    <property type="protein sequence ID" value="TFC99780.1"/>
    <property type="molecule type" value="Genomic_DNA"/>
</dbReference>
<gene>
    <name evidence="2" type="ORF">E3O65_05245</name>
</gene>
<dbReference type="InterPro" id="IPR010359">
    <property type="entry name" value="IrrE_HExxH"/>
</dbReference>
<proteinExistence type="predicted"/>
<keyword evidence="3" id="KW-1185">Reference proteome</keyword>
<dbReference type="Proteomes" id="UP000298355">
    <property type="component" value="Unassembled WGS sequence"/>
</dbReference>
<evidence type="ECO:0000313" key="2">
    <source>
        <dbReference type="EMBL" id="TFC99780.1"/>
    </source>
</evidence>
<reference evidence="2 3" key="1">
    <citation type="submission" date="2019-03" db="EMBL/GenBank/DDBJ databases">
        <title>Genomics of glacier-inhabiting Cryobacterium strains.</title>
        <authorList>
            <person name="Liu Q."/>
            <person name="Xin Y.-H."/>
        </authorList>
    </citation>
    <scope>NUCLEOTIDE SEQUENCE [LARGE SCALE GENOMIC DNA]</scope>
    <source>
        <strain evidence="2 3">TMT4-23</strain>
    </source>
</reference>
<protein>
    <submittedName>
        <fullName evidence="2">ImmA/IrrE family metallo-endopeptidase</fullName>
    </submittedName>
</protein>
<name>A0ABY2J7G9_9MICO</name>
<feature type="domain" description="IrrE N-terminal-like" evidence="1">
    <location>
        <begin position="32"/>
        <end position="108"/>
    </location>
</feature>
<comment type="caution">
    <text evidence="2">The sequence shown here is derived from an EMBL/GenBank/DDBJ whole genome shotgun (WGS) entry which is preliminary data.</text>
</comment>
<dbReference type="RefSeq" id="WP_134362685.1">
    <property type="nucleotide sequence ID" value="NZ_SOGJ01000012.1"/>
</dbReference>
<evidence type="ECO:0000259" key="1">
    <source>
        <dbReference type="Pfam" id="PF06114"/>
    </source>
</evidence>
<sequence>MTNSTTDVYDPHGHADQLGLTVAYQHLRVNCGMYIPGRQIILLRRGMRVATERSVLAHEIAHHLADDRHTDGVWSLRQERRADLSASRRLIPADRLRQLAQWSSDPREWAIDLQVTGDILLAYLNGQKDSA</sequence>
<dbReference type="Pfam" id="PF06114">
    <property type="entry name" value="Peptidase_M78"/>
    <property type="match status" value="1"/>
</dbReference>
<dbReference type="Gene3D" id="1.10.10.2910">
    <property type="match status" value="1"/>
</dbReference>
<organism evidence="2 3">
    <name type="scientific">Cryobacterium breve</name>
    <dbReference type="NCBI Taxonomy" id="1259258"/>
    <lineage>
        <taxon>Bacteria</taxon>
        <taxon>Bacillati</taxon>
        <taxon>Actinomycetota</taxon>
        <taxon>Actinomycetes</taxon>
        <taxon>Micrococcales</taxon>
        <taxon>Microbacteriaceae</taxon>
        <taxon>Cryobacterium</taxon>
    </lineage>
</organism>